<comment type="caution">
    <text evidence="2">The sequence shown here is derived from an EMBL/GenBank/DDBJ whole genome shotgun (WGS) entry which is preliminary data.</text>
</comment>
<feature type="region of interest" description="Disordered" evidence="1">
    <location>
        <begin position="50"/>
        <end position="94"/>
    </location>
</feature>
<protein>
    <submittedName>
        <fullName evidence="2">Uncharacterized protein</fullName>
    </submittedName>
</protein>
<sequence>MVSRTEIAGLEDANEAKSLTTMMKYQTGAERHVLMHVKKVDVNTYETYLTGSKHTSPTTLSSDPRAVPTVKKRRGQELGLLEVQNDSDPQSPPYRNDAIAEADTEFGETLSFYSSASSNGLITSNGGKNWYPDAMRIAKNCFGDIVQA</sequence>
<dbReference type="GeneID" id="37069207"/>
<dbReference type="AlphaFoldDB" id="A0A317UU87"/>
<feature type="compositionally biased region" description="Polar residues" evidence="1">
    <location>
        <begin position="50"/>
        <end position="62"/>
    </location>
</feature>
<dbReference type="OrthoDB" id="4225980at2759"/>
<dbReference type="RefSeq" id="XP_025394568.1">
    <property type="nucleotide sequence ID" value="XM_025546970.1"/>
</dbReference>
<evidence type="ECO:0000313" key="2">
    <source>
        <dbReference type="EMBL" id="PWY65613.1"/>
    </source>
</evidence>
<reference evidence="2 3" key="1">
    <citation type="submission" date="2016-12" db="EMBL/GenBank/DDBJ databases">
        <title>The genomes of Aspergillus section Nigri reveals drivers in fungal speciation.</title>
        <authorList>
            <consortium name="DOE Joint Genome Institute"/>
            <person name="Vesth T.C."/>
            <person name="Nybo J."/>
            <person name="Theobald S."/>
            <person name="Brandl J."/>
            <person name="Frisvad J.C."/>
            <person name="Nielsen K.F."/>
            <person name="Lyhne E.K."/>
            <person name="Kogle M.E."/>
            <person name="Kuo A."/>
            <person name="Riley R."/>
            <person name="Clum A."/>
            <person name="Nolan M."/>
            <person name="Lipzen A."/>
            <person name="Salamov A."/>
            <person name="Henrissat B."/>
            <person name="Wiebenga A."/>
            <person name="De Vries R.P."/>
            <person name="Grigoriev I.V."/>
            <person name="Mortensen U.H."/>
            <person name="Andersen M.R."/>
            <person name="Baker S.E."/>
        </authorList>
    </citation>
    <scope>NUCLEOTIDE SEQUENCE [LARGE SCALE GENOMIC DNA]</scope>
    <source>
        <strain evidence="2 3">CBS 117.55</strain>
    </source>
</reference>
<name>A0A317UU87_9EURO</name>
<dbReference type="Proteomes" id="UP000247233">
    <property type="component" value="Unassembled WGS sequence"/>
</dbReference>
<keyword evidence="3" id="KW-1185">Reference proteome</keyword>
<evidence type="ECO:0000313" key="3">
    <source>
        <dbReference type="Proteomes" id="UP000247233"/>
    </source>
</evidence>
<gene>
    <name evidence="2" type="ORF">BO70DRAFT_401095</name>
</gene>
<dbReference type="EMBL" id="MSFL01000051">
    <property type="protein sequence ID" value="PWY65613.1"/>
    <property type="molecule type" value="Genomic_DNA"/>
</dbReference>
<dbReference type="VEuPathDB" id="FungiDB:BO70DRAFT_401095"/>
<accession>A0A317UU87</accession>
<proteinExistence type="predicted"/>
<organism evidence="2 3">
    <name type="scientific">Aspergillus heteromorphus CBS 117.55</name>
    <dbReference type="NCBI Taxonomy" id="1448321"/>
    <lineage>
        <taxon>Eukaryota</taxon>
        <taxon>Fungi</taxon>
        <taxon>Dikarya</taxon>
        <taxon>Ascomycota</taxon>
        <taxon>Pezizomycotina</taxon>
        <taxon>Eurotiomycetes</taxon>
        <taxon>Eurotiomycetidae</taxon>
        <taxon>Eurotiales</taxon>
        <taxon>Aspergillaceae</taxon>
        <taxon>Aspergillus</taxon>
        <taxon>Aspergillus subgen. Circumdati</taxon>
    </lineage>
</organism>
<evidence type="ECO:0000256" key="1">
    <source>
        <dbReference type="SAM" id="MobiDB-lite"/>
    </source>
</evidence>